<dbReference type="Gene3D" id="2.120.10.80">
    <property type="entry name" value="Kelch-type beta propeller"/>
    <property type="match status" value="2"/>
</dbReference>
<dbReference type="SMART" id="SM00635">
    <property type="entry name" value="BID_2"/>
    <property type="match status" value="2"/>
</dbReference>
<evidence type="ECO:0000256" key="3">
    <source>
        <dbReference type="SAM" id="MobiDB-lite"/>
    </source>
</evidence>
<dbReference type="Pfam" id="PF02368">
    <property type="entry name" value="Big_2"/>
    <property type="match status" value="2"/>
</dbReference>
<dbReference type="PANTHER" id="PTHR24412:SF497">
    <property type="entry name" value="KELCH-LIKE PROTEIN 18"/>
    <property type="match status" value="1"/>
</dbReference>
<dbReference type="SUPFAM" id="SSF49373">
    <property type="entry name" value="Invasin/intimin cell-adhesion fragments"/>
    <property type="match status" value="2"/>
</dbReference>
<keyword evidence="7" id="KW-1185">Reference proteome</keyword>
<dbReference type="InterPro" id="IPR008964">
    <property type="entry name" value="Invasin/intimin_cell_adhesion"/>
</dbReference>
<feature type="domain" description="BIG2" evidence="5">
    <location>
        <begin position="466"/>
        <end position="548"/>
    </location>
</feature>
<feature type="domain" description="BIG2" evidence="5">
    <location>
        <begin position="379"/>
        <end position="461"/>
    </location>
</feature>
<evidence type="ECO:0000256" key="4">
    <source>
        <dbReference type="SAM" id="SignalP"/>
    </source>
</evidence>
<proteinExistence type="predicted"/>
<gene>
    <name evidence="6" type="ORF">GCM10011487_09210</name>
</gene>
<dbReference type="Gene3D" id="2.60.40.1080">
    <property type="match status" value="2"/>
</dbReference>
<reference evidence="7" key="1">
    <citation type="submission" date="2020-01" db="EMBL/GenBank/DDBJ databases">
        <title>'Steroidobacter agaridevorans' sp. nov., agar-degrading bacteria isolated from rhizosphere soils.</title>
        <authorList>
            <person name="Ikenaga M."/>
            <person name="Kataoka M."/>
            <person name="Murouchi A."/>
            <person name="Katsuragi S."/>
            <person name="Sakai M."/>
        </authorList>
    </citation>
    <scope>NUCLEOTIDE SEQUENCE [LARGE SCALE GENOMIC DNA]</scope>
    <source>
        <strain evidence="7">YU21-B</strain>
    </source>
</reference>
<keyword evidence="1" id="KW-0880">Kelch repeat</keyword>
<dbReference type="PROSITE" id="PS51257">
    <property type="entry name" value="PROKAR_LIPOPROTEIN"/>
    <property type="match status" value="1"/>
</dbReference>
<dbReference type="InterPro" id="IPR015915">
    <property type="entry name" value="Kelch-typ_b-propeller"/>
</dbReference>
<dbReference type="Gene3D" id="2.130.10.80">
    <property type="entry name" value="Galactose oxidase/kelch, beta-propeller"/>
    <property type="match status" value="2"/>
</dbReference>
<keyword evidence="4" id="KW-0732">Signal</keyword>
<dbReference type="FunFam" id="2.60.40.1080:FF:000001">
    <property type="entry name" value="Bacterial Ig-like domain, group 2"/>
    <property type="match status" value="1"/>
</dbReference>
<dbReference type="EMBL" id="BLJN01000001">
    <property type="protein sequence ID" value="GFE78921.1"/>
    <property type="molecule type" value="Genomic_DNA"/>
</dbReference>
<evidence type="ECO:0000313" key="7">
    <source>
        <dbReference type="Proteomes" id="UP000445000"/>
    </source>
</evidence>
<accession>A0A829Y7E0</accession>
<comment type="caution">
    <text evidence="6">The sequence shown here is derived from an EMBL/GenBank/DDBJ whole genome shotgun (WGS) entry which is preliminary data.</text>
</comment>
<evidence type="ECO:0000256" key="2">
    <source>
        <dbReference type="ARBA" id="ARBA00022737"/>
    </source>
</evidence>
<keyword evidence="2" id="KW-0677">Repeat</keyword>
<dbReference type="PANTHER" id="PTHR24412">
    <property type="entry name" value="KELCH PROTEIN"/>
    <property type="match status" value="1"/>
</dbReference>
<feature type="signal peptide" evidence="4">
    <location>
        <begin position="1"/>
        <end position="24"/>
    </location>
</feature>
<evidence type="ECO:0000259" key="5">
    <source>
        <dbReference type="SMART" id="SM00635"/>
    </source>
</evidence>
<name>A0A829Y7E0_9GAMM</name>
<dbReference type="SMART" id="SM00612">
    <property type="entry name" value="Kelch"/>
    <property type="match status" value="5"/>
</dbReference>
<dbReference type="AlphaFoldDB" id="A0A829Y7E0"/>
<organism evidence="6 7">
    <name type="scientific">Steroidobacter agaridevorans</name>
    <dbReference type="NCBI Taxonomy" id="2695856"/>
    <lineage>
        <taxon>Bacteria</taxon>
        <taxon>Pseudomonadati</taxon>
        <taxon>Pseudomonadota</taxon>
        <taxon>Gammaproteobacteria</taxon>
        <taxon>Steroidobacterales</taxon>
        <taxon>Steroidobacteraceae</taxon>
        <taxon>Steroidobacter</taxon>
    </lineage>
</organism>
<sequence>MDFASLRRLSSLRLIGLISTCILAASCGGGGGGSGADGVGGTSPPPVTYAAQSGVAQKGPLIQGSTVTVQEVSANLSPTGRQFTYQVTSDLGTFAPTDAFGSQYVGVTATGHYFDELQNRVSDGPVTLNAYSDLAASGVLNVNLLTTLAYRRIRNLVTISGMTFASAQDQAETEVLTALKIPPADVPGFSTLNLLGGTDADHMLAAISSIFVYGHSAAPLNALIANIQSDLADDGAISAAISSTLADAAAAINAVTVAANLTQAFSSAGVTFTPENISHWIDQDGDGLIGRNQFGVPDASPSSVFTFPAYIVARAAGTSVSATAGQLSINGAPASAAVAVQADDVVTLSPGSGPFPSGAVTAYLMSGAERVARVSFVSGLVAIEVTPASHSLPKGLTQQFTATGAFSDGSAADLTNTVTWESNLPAIASVNAGSGLVSTMAIGSAIIKATSGSVSADATLTVTPAVVTSLSILPDPPFSGVGMTRQLVATGTYTDGTSQDVTNAVTWTSDAPAVATVGPTTGLTTGVALGAADISAQIGAATATASLRIVANSWSPTSNSLKQALGAHTATLLLSGKVLVTNGLRSSAELYDTVTGTWSPTGNVSTTTSANATLLPGGKVLLSCSTPQVYDPDTGTWSPTSNNPEHRSGDTATLLPNGRVLAIGGRITGGVSRPAVLYDPATNSWSSIAGPSNTRVHHTATLLANGKVLVVGGDVARPDDSSETQATAELYDPATGTWSFAGNLATPGLRYHHTATLLPDGRVLIAGGLGRVAPITGYITTAETAEIYDPVAGTWSITAGLSIPRTSHTATALPNGKILVVGGMVNEDPEASAELYDPVSGTWSAIGSLSTPRYQHAATLLPQGIVLVTGGRVALYPPSFTAAAELYW</sequence>
<evidence type="ECO:0000313" key="6">
    <source>
        <dbReference type="EMBL" id="GFE78921.1"/>
    </source>
</evidence>
<dbReference type="InterPro" id="IPR006652">
    <property type="entry name" value="Kelch_1"/>
</dbReference>
<feature type="chain" id="PRO_5032646571" description="BIG2 domain-containing protein" evidence="4">
    <location>
        <begin position="25"/>
        <end position="888"/>
    </location>
</feature>
<dbReference type="InterPro" id="IPR003343">
    <property type="entry name" value="Big_2"/>
</dbReference>
<dbReference type="SUPFAM" id="SSF117281">
    <property type="entry name" value="Kelch motif"/>
    <property type="match status" value="1"/>
</dbReference>
<dbReference type="InterPro" id="IPR037293">
    <property type="entry name" value="Gal_Oxidase_central_sf"/>
</dbReference>
<dbReference type="Proteomes" id="UP000445000">
    <property type="component" value="Unassembled WGS sequence"/>
</dbReference>
<dbReference type="Pfam" id="PF01344">
    <property type="entry name" value="Kelch_1"/>
    <property type="match status" value="2"/>
</dbReference>
<evidence type="ECO:0000256" key="1">
    <source>
        <dbReference type="ARBA" id="ARBA00022441"/>
    </source>
</evidence>
<protein>
    <recommendedName>
        <fullName evidence="5">BIG2 domain-containing protein</fullName>
    </recommendedName>
</protein>
<feature type="region of interest" description="Disordered" evidence="3">
    <location>
        <begin position="633"/>
        <end position="653"/>
    </location>
</feature>